<keyword evidence="3" id="KW-0238">DNA-binding</keyword>
<dbReference type="InterPro" id="IPR037171">
    <property type="entry name" value="NagB/RpiA_transferase-like"/>
</dbReference>
<evidence type="ECO:0000313" key="7">
    <source>
        <dbReference type="Proteomes" id="UP000598271"/>
    </source>
</evidence>
<dbReference type="InterPro" id="IPR014036">
    <property type="entry name" value="DeoR-like_C"/>
</dbReference>
<name>A0A8J3D913_9BACT</name>
<dbReference type="PANTHER" id="PTHR30363:SF4">
    <property type="entry name" value="GLYCEROL-3-PHOSPHATE REGULON REPRESSOR"/>
    <property type="match status" value="1"/>
</dbReference>
<protein>
    <submittedName>
        <fullName evidence="6">DeoR family transcriptional regulator</fullName>
    </submittedName>
</protein>
<dbReference type="InterPro" id="IPR036390">
    <property type="entry name" value="WH_DNA-bd_sf"/>
</dbReference>
<feature type="domain" description="HTH deoR-type" evidence="5">
    <location>
        <begin position="3"/>
        <end position="58"/>
    </location>
</feature>
<keyword evidence="1" id="KW-0678">Repressor</keyword>
<dbReference type="SMART" id="SM00420">
    <property type="entry name" value="HTH_DEOR"/>
    <property type="match status" value="1"/>
</dbReference>
<dbReference type="InterPro" id="IPR018356">
    <property type="entry name" value="Tscrpt_reg_HTH_DeoR_CS"/>
</dbReference>
<keyword evidence="7" id="KW-1185">Reference proteome</keyword>
<evidence type="ECO:0000256" key="4">
    <source>
        <dbReference type="ARBA" id="ARBA00023163"/>
    </source>
</evidence>
<dbReference type="PROSITE" id="PS51000">
    <property type="entry name" value="HTH_DEOR_2"/>
    <property type="match status" value="1"/>
</dbReference>
<dbReference type="PANTHER" id="PTHR30363">
    <property type="entry name" value="HTH-TYPE TRANSCRIPTIONAL REGULATOR SRLR-RELATED"/>
    <property type="match status" value="1"/>
</dbReference>
<dbReference type="SMART" id="SM01134">
    <property type="entry name" value="DeoRC"/>
    <property type="match status" value="1"/>
</dbReference>
<dbReference type="InterPro" id="IPR001034">
    <property type="entry name" value="DeoR_HTH"/>
</dbReference>
<dbReference type="Pfam" id="PF00455">
    <property type="entry name" value="DeoRC"/>
    <property type="match status" value="1"/>
</dbReference>
<organism evidence="6 7">
    <name type="scientific">Persicitalea jodogahamensis</name>
    <dbReference type="NCBI Taxonomy" id="402147"/>
    <lineage>
        <taxon>Bacteria</taxon>
        <taxon>Pseudomonadati</taxon>
        <taxon>Bacteroidota</taxon>
        <taxon>Cytophagia</taxon>
        <taxon>Cytophagales</taxon>
        <taxon>Spirosomataceae</taxon>
        <taxon>Persicitalea</taxon>
    </lineage>
</organism>
<dbReference type="InterPro" id="IPR036388">
    <property type="entry name" value="WH-like_DNA-bd_sf"/>
</dbReference>
<evidence type="ECO:0000313" key="6">
    <source>
        <dbReference type="EMBL" id="GHB68350.1"/>
    </source>
</evidence>
<evidence type="ECO:0000256" key="3">
    <source>
        <dbReference type="ARBA" id="ARBA00023125"/>
    </source>
</evidence>
<evidence type="ECO:0000259" key="5">
    <source>
        <dbReference type="PROSITE" id="PS51000"/>
    </source>
</evidence>
<dbReference type="GO" id="GO:0003677">
    <property type="term" value="F:DNA binding"/>
    <property type="evidence" value="ECO:0007669"/>
    <property type="project" value="UniProtKB-KW"/>
</dbReference>
<dbReference type="RefSeq" id="WP_189564510.1">
    <property type="nucleotide sequence ID" value="NZ_BMXF01000002.1"/>
</dbReference>
<dbReference type="Pfam" id="PF08220">
    <property type="entry name" value="HTH_DeoR"/>
    <property type="match status" value="1"/>
</dbReference>
<accession>A0A8J3D913</accession>
<reference evidence="6 7" key="1">
    <citation type="journal article" date="2014" name="Int. J. Syst. Evol. Microbiol.">
        <title>Complete genome sequence of Corynebacterium casei LMG S-19264T (=DSM 44701T), isolated from a smear-ripened cheese.</title>
        <authorList>
            <consortium name="US DOE Joint Genome Institute (JGI-PGF)"/>
            <person name="Walter F."/>
            <person name="Albersmeier A."/>
            <person name="Kalinowski J."/>
            <person name="Ruckert C."/>
        </authorList>
    </citation>
    <scope>NUCLEOTIDE SEQUENCE [LARGE SCALE GENOMIC DNA]</scope>
    <source>
        <strain evidence="6 7">KCTC 12866</strain>
    </source>
</reference>
<dbReference type="PROSITE" id="PS00894">
    <property type="entry name" value="HTH_DEOR_1"/>
    <property type="match status" value="1"/>
</dbReference>
<dbReference type="Gene3D" id="1.10.10.10">
    <property type="entry name" value="Winged helix-like DNA-binding domain superfamily/Winged helix DNA-binding domain"/>
    <property type="match status" value="1"/>
</dbReference>
<keyword evidence="2" id="KW-0805">Transcription regulation</keyword>
<dbReference type="SUPFAM" id="SSF46785">
    <property type="entry name" value="Winged helix' DNA-binding domain"/>
    <property type="match status" value="1"/>
</dbReference>
<sequence length="246" mass="27156">MLKKERQEYILQQINRHNKVLSADLCTKLAVSEDTVRRDLHELAGDGKILKVHGGALSNTLYQDTQGEIYARQEKAIIAAKAVSLFEEGMYIMVGGGTTVREILKIVPRDLRLIFITVNLASATELLNYTNYEVILLGGKVSRHTRFCTGGDTIMNLADVRADLCILGTNAIDAEAGISDSDYESVQVKKAMIKSSERVAVVTISEKLGSVERFHISPMNGLDYLITELPPAHEALQDYAKSCEVL</sequence>
<comment type="caution">
    <text evidence="6">The sequence shown here is derived from an EMBL/GenBank/DDBJ whole genome shotgun (WGS) entry which is preliminary data.</text>
</comment>
<evidence type="ECO:0000256" key="1">
    <source>
        <dbReference type="ARBA" id="ARBA00022491"/>
    </source>
</evidence>
<dbReference type="SUPFAM" id="SSF100950">
    <property type="entry name" value="NagB/RpiA/CoA transferase-like"/>
    <property type="match status" value="1"/>
</dbReference>
<proteinExistence type="predicted"/>
<dbReference type="Proteomes" id="UP000598271">
    <property type="component" value="Unassembled WGS sequence"/>
</dbReference>
<gene>
    <name evidence="6" type="ORF">GCM10007390_22130</name>
</gene>
<dbReference type="GO" id="GO:0003700">
    <property type="term" value="F:DNA-binding transcription factor activity"/>
    <property type="evidence" value="ECO:0007669"/>
    <property type="project" value="InterPro"/>
</dbReference>
<dbReference type="Gene3D" id="3.40.50.1360">
    <property type="match status" value="1"/>
</dbReference>
<dbReference type="PRINTS" id="PR00037">
    <property type="entry name" value="HTHLACR"/>
</dbReference>
<dbReference type="EMBL" id="BMXF01000002">
    <property type="protein sequence ID" value="GHB68350.1"/>
    <property type="molecule type" value="Genomic_DNA"/>
</dbReference>
<dbReference type="AlphaFoldDB" id="A0A8J3D913"/>
<dbReference type="InterPro" id="IPR050313">
    <property type="entry name" value="Carb_Metab_HTH_regulators"/>
</dbReference>
<evidence type="ECO:0000256" key="2">
    <source>
        <dbReference type="ARBA" id="ARBA00023015"/>
    </source>
</evidence>
<keyword evidence="4" id="KW-0804">Transcription</keyword>